<feature type="transmembrane region" description="Helical" evidence="6">
    <location>
        <begin position="498"/>
        <end position="519"/>
    </location>
</feature>
<feature type="region of interest" description="Disordered" evidence="5">
    <location>
        <begin position="530"/>
        <end position="565"/>
    </location>
</feature>
<evidence type="ECO:0000256" key="6">
    <source>
        <dbReference type="SAM" id="Phobius"/>
    </source>
</evidence>
<dbReference type="GO" id="GO:0016020">
    <property type="term" value="C:membrane"/>
    <property type="evidence" value="ECO:0007669"/>
    <property type="project" value="UniProtKB-SubCell"/>
</dbReference>
<evidence type="ECO:0000313" key="8">
    <source>
        <dbReference type="Proteomes" id="UP001275084"/>
    </source>
</evidence>
<feature type="compositionally biased region" description="Polar residues" evidence="5">
    <location>
        <begin position="106"/>
        <end position="127"/>
    </location>
</feature>
<dbReference type="GO" id="GO:0046873">
    <property type="term" value="F:metal ion transmembrane transporter activity"/>
    <property type="evidence" value="ECO:0007669"/>
    <property type="project" value="InterPro"/>
</dbReference>
<evidence type="ECO:0000256" key="5">
    <source>
        <dbReference type="SAM" id="MobiDB-lite"/>
    </source>
</evidence>
<reference evidence="7" key="1">
    <citation type="journal article" date="2023" name="Mol. Phylogenet. Evol.">
        <title>Genome-scale phylogeny and comparative genomics of the fungal order Sordariales.</title>
        <authorList>
            <person name="Hensen N."/>
            <person name="Bonometti L."/>
            <person name="Westerberg I."/>
            <person name="Brannstrom I.O."/>
            <person name="Guillou S."/>
            <person name="Cros-Aarteil S."/>
            <person name="Calhoun S."/>
            <person name="Haridas S."/>
            <person name="Kuo A."/>
            <person name="Mondo S."/>
            <person name="Pangilinan J."/>
            <person name="Riley R."/>
            <person name="LaButti K."/>
            <person name="Andreopoulos B."/>
            <person name="Lipzen A."/>
            <person name="Chen C."/>
            <person name="Yan M."/>
            <person name="Daum C."/>
            <person name="Ng V."/>
            <person name="Clum A."/>
            <person name="Steindorff A."/>
            <person name="Ohm R.A."/>
            <person name="Martin F."/>
            <person name="Silar P."/>
            <person name="Natvig D.O."/>
            <person name="Lalanne C."/>
            <person name="Gautier V."/>
            <person name="Ament-Velasquez S.L."/>
            <person name="Kruys A."/>
            <person name="Hutchinson M.I."/>
            <person name="Powell A.J."/>
            <person name="Barry K."/>
            <person name="Miller A.N."/>
            <person name="Grigoriev I.V."/>
            <person name="Debuchy R."/>
            <person name="Gladieux P."/>
            <person name="Hiltunen Thoren M."/>
            <person name="Johannesson H."/>
        </authorList>
    </citation>
    <scope>NUCLEOTIDE SEQUENCE</scope>
    <source>
        <strain evidence="7">CBS 955.72</strain>
    </source>
</reference>
<evidence type="ECO:0008006" key="9">
    <source>
        <dbReference type="Google" id="ProtNLM"/>
    </source>
</evidence>
<evidence type="ECO:0000256" key="2">
    <source>
        <dbReference type="ARBA" id="ARBA00022692"/>
    </source>
</evidence>
<feature type="transmembrane region" description="Helical" evidence="6">
    <location>
        <begin position="453"/>
        <end position="478"/>
    </location>
</feature>
<feature type="region of interest" description="Disordered" evidence="5">
    <location>
        <begin position="681"/>
        <end position="729"/>
    </location>
</feature>
<feature type="region of interest" description="Disordered" evidence="5">
    <location>
        <begin position="93"/>
        <end position="128"/>
    </location>
</feature>
<organism evidence="7 8">
    <name type="scientific">Lasiosphaeria hispida</name>
    <dbReference type="NCBI Taxonomy" id="260671"/>
    <lineage>
        <taxon>Eukaryota</taxon>
        <taxon>Fungi</taxon>
        <taxon>Dikarya</taxon>
        <taxon>Ascomycota</taxon>
        <taxon>Pezizomycotina</taxon>
        <taxon>Sordariomycetes</taxon>
        <taxon>Sordariomycetidae</taxon>
        <taxon>Sordariales</taxon>
        <taxon>Lasiosphaeriaceae</taxon>
        <taxon>Lasiosphaeria</taxon>
    </lineage>
</organism>
<dbReference type="InterPro" id="IPR002523">
    <property type="entry name" value="MgTranspt_CorA/ZnTranspt_ZntB"/>
</dbReference>
<evidence type="ECO:0000256" key="1">
    <source>
        <dbReference type="ARBA" id="ARBA00004141"/>
    </source>
</evidence>
<gene>
    <name evidence="7" type="ORF">B0T25DRAFT_238246</name>
</gene>
<dbReference type="Pfam" id="PF01544">
    <property type="entry name" value="CorA"/>
    <property type="match status" value="1"/>
</dbReference>
<dbReference type="EMBL" id="JAUIQD010000005">
    <property type="protein sequence ID" value="KAK3349281.1"/>
    <property type="molecule type" value="Genomic_DNA"/>
</dbReference>
<dbReference type="SUPFAM" id="SSF144083">
    <property type="entry name" value="Magnesium transport protein CorA, transmembrane region"/>
    <property type="match status" value="1"/>
</dbReference>
<dbReference type="AlphaFoldDB" id="A0AAJ0HEQ4"/>
<evidence type="ECO:0000313" key="7">
    <source>
        <dbReference type="EMBL" id="KAK3349281.1"/>
    </source>
</evidence>
<dbReference type="InterPro" id="IPR045863">
    <property type="entry name" value="CorA_TM1_TM2"/>
</dbReference>
<protein>
    <recommendedName>
        <fullName evidence="9">Ankyrin repeat protein</fullName>
    </recommendedName>
</protein>
<dbReference type="PANTHER" id="PTHR47685">
    <property type="entry name" value="MAGNESIUM TRANSPORT PROTEIN CORA"/>
    <property type="match status" value="1"/>
</dbReference>
<keyword evidence="2 6" id="KW-0812">Transmembrane</keyword>
<proteinExistence type="predicted"/>
<evidence type="ECO:0000256" key="4">
    <source>
        <dbReference type="ARBA" id="ARBA00023136"/>
    </source>
</evidence>
<name>A0AAJ0HEQ4_9PEZI</name>
<comment type="subcellular location">
    <subcellularLocation>
        <location evidence="1">Membrane</location>
        <topology evidence="1">Multi-pass membrane protein</topology>
    </subcellularLocation>
</comment>
<reference evidence="7" key="2">
    <citation type="submission" date="2023-06" db="EMBL/GenBank/DDBJ databases">
        <authorList>
            <consortium name="Lawrence Berkeley National Laboratory"/>
            <person name="Haridas S."/>
            <person name="Hensen N."/>
            <person name="Bonometti L."/>
            <person name="Westerberg I."/>
            <person name="Brannstrom I.O."/>
            <person name="Guillou S."/>
            <person name="Cros-Aarteil S."/>
            <person name="Calhoun S."/>
            <person name="Kuo A."/>
            <person name="Mondo S."/>
            <person name="Pangilinan J."/>
            <person name="Riley R."/>
            <person name="Labutti K."/>
            <person name="Andreopoulos B."/>
            <person name="Lipzen A."/>
            <person name="Chen C."/>
            <person name="Yanf M."/>
            <person name="Daum C."/>
            <person name="Ng V."/>
            <person name="Clum A."/>
            <person name="Steindorff A."/>
            <person name="Ohm R."/>
            <person name="Martin F."/>
            <person name="Silar P."/>
            <person name="Natvig D."/>
            <person name="Lalanne C."/>
            <person name="Gautier V."/>
            <person name="Ament-Velasquez S.L."/>
            <person name="Kruys A."/>
            <person name="Hutchinson M.I."/>
            <person name="Powell A.J."/>
            <person name="Barry K."/>
            <person name="Miller A.N."/>
            <person name="Grigoriev I.V."/>
            <person name="Debuchy R."/>
            <person name="Gladieux P."/>
            <person name="Thoren M.H."/>
            <person name="Johannesson H."/>
        </authorList>
    </citation>
    <scope>NUCLEOTIDE SEQUENCE</scope>
    <source>
        <strain evidence="7">CBS 955.72</strain>
    </source>
</reference>
<comment type="caution">
    <text evidence="7">The sequence shown here is derived from an EMBL/GenBank/DDBJ whole genome shotgun (WGS) entry which is preliminary data.</text>
</comment>
<dbReference type="PANTHER" id="PTHR47685:SF1">
    <property type="entry name" value="MAGNESIUM TRANSPORT PROTEIN CORA"/>
    <property type="match status" value="1"/>
</dbReference>
<keyword evidence="8" id="KW-1185">Reference proteome</keyword>
<sequence>MNGQRHKGYRVFSEYMTADTKQYRHNPLSKTAKIRGPTLDSIPEVGDGVDWHQLPSPKGLAGIPDVIALFMPVLAFEEHRPRKRMTKAIHKRLRELKTPGAALSRRPSSLDSSQMDESPNRDGNTALNAPVIDTSVIEAYLGHERPIHCRRTLDQYRYYMLETTASRDLDQVVYKWAGKQQKSESGGSGLGDKVTKAKNRPIIMVDQLWLWILPDGTVISSLPNTAYANEAYNIGCKLELAMFGGSDAPVQSVDDLVSVILKNCVDFFRRDGPCDFKFQDSFQYSINDVAEAEVKTYEIYKDAVTQLQKLKDSRRLRTLGQQYTETFSQITEETNRLVEVMDIQDELSIVDSVLKAQKTVLQKLVQKIGSKKAKKPDAAGHAKEIALQDAARVLEVIQIVDENISNVKEMGMSAKKVQDDLKQLLDFKQQQSSAWEMQYSMKLAIQGRKQNNIMLVFTLVTIVFLPMSFLSSFFAIGIQEFPTDANTGNVAWPIGELSAYLFGISLALCVPLLLAAFFVNDISRMARSKTKEDQLDEDGAVSGSLSVPDSDESDSDSDADRKTRNLKKKKDPITLGSEVREYALLFGYFDFHTKVPLVRQLWKNWPYRVEELEGLGEDLEWDYPLSRFRKRLVEPANEVLLRIGLRKLGAAYLNHERAYILDRTSDGLVKQLLKEKMELREQERQQARREADRMSEKSRSPGPRLRQGFGIRDALGGRRHGWQAMGEQV</sequence>
<dbReference type="Proteomes" id="UP001275084">
    <property type="component" value="Unassembled WGS sequence"/>
</dbReference>
<feature type="compositionally biased region" description="Basic and acidic residues" evidence="5">
    <location>
        <begin position="681"/>
        <end position="699"/>
    </location>
</feature>
<keyword evidence="4 6" id="KW-0472">Membrane</keyword>
<accession>A0AAJ0HEQ4</accession>
<keyword evidence="3 6" id="KW-1133">Transmembrane helix</keyword>
<dbReference type="Gene3D" id="1.20.58.340">
    <property type="entry name" value="Magnesium transport protein CorA, transmembrane region"/>
    <property type="match status" value="1"/>
</dbReference>
<evidence type="ECO:0000256" key="3">
    <source>
        <dbReference type="ARBA" id="ARBA00022989"/>
    </source>
</evidence>
<dbReference type="InterPro" id="IPR050829">
    <property type="entry name" value="CorA_MIT"/>
</dbReference>